<dbReference type="AlphaFoldDB" id="A0A2T0RH14"/>
<evidence type="ECO:0000313" key="2">
    <source>
        <dbReference type="EMBL" id="PRY20496.1"/>
    </source>
</evidence>
<dbReference type="Proteomes" id="UP000239480">
    <property type="component" value="Unassembled WGS sequence"/>
</dbReference>
<dbReference type="EMBL" id="PVTD01000013">
    <property type="protein sequence ID" value="PRY20496.1"/>
    <property type="molecule type" value="Genomic_DNA"/>
</dbReference>
<gene>
    <name evidence="2" type="ORF">CLV78_11395</name>
</gene>
<proteinExistence type="predicted"/>
<keyword evidence="3" id="KW-1185">Reference proteome</keyword>
<comment type="caution">
    <text evidence="2">The sequence shown here is derived from an EMBL/GenBank/DDBJ whole genome shotgun (WGS) entry which is preliminary data.</text>
</comment>
<protein>
    <submittedName>
        <fullName evidence="2">Uncharacterized protein</fullName>
    </submittedName>
</protein>
<evidence type="ECO:0000313" key="3">
    <source>
        <dbReference type="Proteomes" id="UP000239480"/>
    </source>
</evidence>
<feature type="transmembrane region" description="Helical" evidence="1">
    <location>
        <begin position="12"/>
        <end position="34"/>
    </location>
</feature>
<keyword evidence="1" id="KW-0812">Transmembrane</keyword>
<keyword evidence="1" id="KW-1133">Transmembrane helix</keyword>
<evidence type="ECO:0000256" key="1">
    <source>
        <dbReference type="SAM" id="Phobius"/>
    </source>
</evidence>
<accession>A0A2T0RH14</accession>
<name>A0A2T0RH14_9RHOB</name>
<reference evidence="2 3" key="1">
    <citation type="submission" date="2018-03" db="EMBL/GenBank/DDBJ databases">
        <title>Genomic Encyclopedia of Archaeal and Bacterial Type Strains, Phase II (KMG-II): from individual species to whole genera.</title>
        <authorList>
            <person name="Goeker M."/>
        </authorList>
    </citation>
    <scope>NUCLEOTIDE SEQUENCE [LARGE SCALE GENOMIC DNA]</scope>
    <source>
        <strain evidence="2 3">DSM 29328</strain>
    </source>
</reference>
<sequence length="56" mass="6213">MRSAANSLEQCVLFLPGTFVRFGVFWWVAAASSVKKLFADRLRDLAFDSDKGGSRS</sequence>
<organism evidence="2 3">
    <name type="scientific">Aliiruegeria haliotis</name>
    <dbReference type="NCBI Taxonomy" id="1280846"/>
    <lineage>
        <taxon>Bacteria</taxon>
        <taxon>Pseudomonadati</taxon>
        <taxon>Pseudomonadota</taxon>
        <taxon>Alphaproteobacteria</taxon>
        <taxon>Rhodobacterales</taxon>
        <taxon>Roseobacteraceae</taxon>
        <taxon>Aliiruegeria</taxon>
    </lineage>
</organism>
<keyword evidence="1" id="KW-0472">Membrane</keyword>